<dbReference type="Proteomes" id="UP001139384">
    <property type="component" value="Unassembled WGS sequence"/>
</dbReference>
<dbReference type="FunFam" id="3.30.565.10:FF:000028">
    <property type="entry name" value="PAS sensor protein"/>
    <property type="match status" value="1"/>
</dbReference>
<dbReference type="SUPFAM" id="SSF55785">
    <property type="entry name" value="PYP-like sensor domain (PAS domain)"/>
    <property type="match status" value="1"/>
</dbReference>
<dbReference type="CDD" id="cd00130">
    <property type="entry name" value="PAS"/>
    <property type="match status" value="1"/>
</dbReference>
<feature type="domain" description="PAS" evidence="2">
    <location>
        <begin position="20"/>
        <end position="48"/>
    </location>
</feature>
<accession>A0A9X1TIR3</accession>
<dbReference type="NCBIfam" id="TIGR00229">
    <property type="entry name" value="sensory_box"/>
    <property type="match status" value="1"/>
</dbReference>
<reference evidence="3" key="1">
    <citation type="submission" date="2022-01" db="EMBL/GenBank/DDBJ databases">
        <title>Draft Genome Sequences of Seven Type Strains of the Genus Streptomyces.</title>
        <authorList>
            <person name="Aziz S."/>
            <person name="Coretto E."/>
            <person name="Chronakova A."/>
            <person name="Sproer C."/>
            <person name="Huber K."/>
            <person name="Nouioui I."/>
            <person name="Gross H."/>
        </authorList>
    </citation>
    <scope>NUCLEOTIDE SEQUENCE</scope>
    <source>
        <strain evidence="3">DSM 103493</strain>
    </source>
</reference>
<dbReference type="PROSITE" id="PS50112">
    <property type="entry name" value="PAS"/>
    <property type="match status" value="1"/>
</dbReference>
<dbReference type="SMART" id="SM00065">
    <property type="entry name" value="GAF"/>
    <property type="match status" value="1"/>
</dbReference>
<dbReference type="EMBL" id="JAKEIP010000006">
    <property type="protein sequence ID" value="MCF1592527.1"/>
    <property type="molecule type" value="Genomic_DNA"/>
</dbReference>
<keyword evidence="4" id="KW-1185">Reference proteome</keyword>
<protein>
    <submittedName>
        <fullName evidence="3">SpoIIE family protein phosphatase</fullName>
    </submittedName>
</protein>
<dbReference type="Gene3D" id="3.60.40.10">
    <property type="entry name" value="PPM-type phosphatase domain"/>
    <property type="match status" value="1"/>
</dbReference>
<dbReference type="PANTHER" id="PTHR43156:SF2">
    <property type="entry name" value="STAGE II SPORULATION PROTEIN E"/>
    <property type="match status" value="1"/>
</dbReference>
<dbReference type="InterPro" id="IPR003018">
    <property type="entry name" value="GAF"/>
</dbReference>
<dbReference type="InterPro" id="IPR029016">
    <property type="entry name" value="GAF-like_dom_sf"/>
</dbReference>
<dbReference type="Pfam" id="PF08448">
    <property type="entry name" value="PAS_4"/>
    <property type="match status" value="1"/>
</dbReference>
<keyword evidence="1" id="KW-0378">Hydrolase</keyword>
<dbReference type="Gene3D" id="3.30.450.20">
    <property type="entry name" value="PAS domain"/>
    <property type="match status" value="2"/>
</dbReference>
<dbReference type="AlphaFoldDB" id="A0A9X1TIR3"/>
<dbReference type="InterPro" id="IPR000014">
    <property type="entry name" value="PAS"/>
</dbReference>
<dbReference type="Gene3D" id="3.30.450.40">
    <property type="match status" value="1"/>
</dbReference>
<evidence type="ECO:0000256" key="1">
    <source>
        <dbReference type="ARBA" id="ARBA00022801"/>
    </source>
</evidence>
<dbReference type="InterPro" id="IPR052016">
    <property type="entry name" value="Bact_Sigma-Reg"/>
</dbReference>
<dbReference type="RefSeq" id="WP_234760830.1">
    <property type="nucleotide sequence ID" value="NZ_JAKEIP010000006.1"/>
</dbReference>
<dbReference type="Gene3D" id="3.30.565.10">
    <property type="entry name" value="Histidine kinase-like ATPase, C-terminal domain"/>
    <property type="match status" value="1"/>
</dbReference>
<evidence type="ECO:0000313" key="4">
    <source>
        <dbReference type="Proteomes" id="UP001139384"/>
    </source>
</evidence>
<name>A0A9X1TIR3_STRM4</name>
<proteinExistence type="predicted"/>
<dbReference type="InterPro" id="IPR003594">
    <property type="entry name" value="HATPase_dom"/>
</dbReference>
<dbReference type="Pfam" id="PF01590">
    <property type="entry name" value="GAF"/>
    <property type="match status" value="1"/>
</dbReference>
<dbReference type="InterPro" id="IPR013656">
    <property type="entry name" value="PAS_4"/>
</dbReference>
<evidence type="ECO:0000259" key="2">
    <source>
        <dbReference type="PROSITE" id="PS50112"/>
    </source>
</evidence>
<dbReference type="PANTHER" id="PTHR43156">
    <property type="entry name" value="STAGE II SPORULATION PROTEIN E-RELATED"/>
    <property type="match status" value="1"/>
</dbReference>
<dbReference type="SUPFAM" id="SSF55874">
    <property type="entry name" value="ATPase domain of HSP90 chaperone/DNA topoisomerase II/histidine kinase"/>
    <property type="match status" value="1"/>
</dbReference>
<organism evidence="3 4">
    <name type="scientific">Streptomyces muensis</name>
    <dbReference type="NCBI Taxonomy" id="1077944"/>
    <lineage>
        <taxon>Bacteria</taxon>
        <taxon>Bacillati</taxon>
        <taxon>Actinomycetota</taxon>
        <taxon>Actinomycetes</taxon>
        <taxon>Kitasatosporales</taxon>
        <taxon>Streptomycetaceae</taxon>
        <taxon>Streptomyces</taxon>
    </lineage>
</organism>
<dbReference type="InterPro" id="IPR001932">
    <property type="entry name" value="PPM-type_phosphatase-like_dom"/>
</dbReference>
<dbReference type="InterPro" id="IPR036890">
    <property type="entry name" value="HATPase_C_sf"/>
</dbReference>
<dbReference type="CDD" id="cd16936">
    <property type="entry name" value="HATPase_RsbW-like"/>
    <property type="match status" value="1"/>
</dbReference>
<dbReference type="GO" id="GO:0016791">
    <property type="term" value="F:phosphatase activity"/>
    <property type="evidence" value="ECO:0007669"/>
    <property type="project" value="TreeGrafter"/>
</dbReference>
<evidence type="ECO:0000313" key="3">
    <source>
        <dbReference type="EMBL" id="MCF1592527.1"/>
    </source>
</evidence>
<sequence>MNASGDPDESFSLGAMATALIDSDGIVLRWSRGAKELLGHTSAEICGQPVGRLLAVEQDRHVTRCESGVPERGRVVLRHRSGGTVEVSFHTLPLEDCTDVLLVAAPARDVTHWEQGASFLHSLLAQDQISVRIHDTDLSVVRTNLASDNPGGPFRTAGGRPHEDLAAEYARDAEEALRQVLRTGEPVLNREQLLRPPYISGRTSSVPLTAFRLEDALGHPTGVAVVFTNATEPQRARARLDLRQAAALRIGGSLDVTRTAQDLVDVLVPGLGDMAWVDIAEAVLEGEEATKLLGGGQMHMRRAAVASAVGPWPDSMLQPGEAMPPWEDSPELRQFQKGQTFLAADRATVLTADKRFGHPLAYPEGLHSVVAAPLIARRALLGLVGVWRTEQPDPFEPEDADLLAEIASRAALSLDNARRYTREHRAAVALQQRLLPRATSDTATAETAGFYRPAGGGAEISGDWYDVLPLPSLRVALVVGDVFGHGLAATATMGRLRTAVHTLADLELDPTELVTHLDDLMQQLADEVPPAQRDAVGATCLYTVYDPVTRRCSLASAGHCPPVVVQPHGPARAIGISPGPPLGVGGMPFETTTIDLPPGSVLALYTDGLITRDDQDLEATTHHLAYRLSELCRNHGDLIDIGRALMADLGEAPPSDDVALLLVRTRAIPPEHTATWEFAADPAVVSNARKAATRQLTVWGLEQLAFTTELIVSELVTNAIRHAGGPVGLRLIRDHVLVCEVTDPSNTQPRLRRARTTDEGGRGLFLIAQLSARWGSRYGLSGKTIWTEQSLTAPTTSPDT</sequence>
<dbReference type="Pfam" id="PF07228">
    <property type="entry name" value="SpoIIE"/>
    <property type="match status" value="1"/>
</dbReference>
<gene>
    <name evidence="3" type="ORF">L0P92_02945</name>
</gene>
<dbReference type="SUPFAM" id="SSF55781">
    <property type="entry name" value="GAF domain-like"/>
    <property type="match status" value="1"/>
</dbReference>
<dbReference type="SMART" id="SM00331">
    <property type="entry name" value="PP2C_SIG"/>
    <property type="match status" value="1"/>
</dbReference>
<dbReference type="InterPro" id="IPR035965">
    <property type="entry name" value="PAS-like_dom_sf"/>
</dbReference>
<dbReference type="InterPro" id="IPR036457">
    <property type="entry name" value="PPM-type-like_dom_sf"/>
</dbReference>
<dbReference type="SUPFAM" id="SSF81606">
    <property type="entry name" value="PP2C-like"/>
    <property type="match status" value="1"/>
</dbReference>
<comment type="caution">
    <text evidence="3">The sequence shown here is derived from an EMBL/GenBank/DDBJ whole genome shotgun (WGS) entry which is preliminary data.</text>
</comment>
<dbReference type="Pfam" id="PF13581">
    <property type="entry name" value="HATPase_c_2"/>
    <property type="match status" value="1"/>
</dbReference>